<dbReference type="KEGG" id="tsy:THSYN_23160"/>
<dbReference type="OrthoDB" id="2625323at2"/>
<dbReference type="Gene3D" id="1.10.1200.10">
    <property type="entry name" value="ACP-like"/>
    <property type="match status" value="1"/>
</dbReference>
<gene>
    <name evidence="1" type="ORF">THSYN_23160</name>
</gene>
<proteinExistence type="predicted"/>
<evidence type="ECO:0000313" key="1">
    <source>
        <dbReference type="EMBL" id="AUB83556.1"/>
    </source>
</evidence>
<accession>A0A2K8UDB4</accession>
<dbReference type="AlphaFoldDB" id="A0A2K8UDB4"/>
<organism evidence="1 2">
    <name type="scientific">Candidatus Thiodictyon syntrophicum</name>
    <dbReference type="NCBI Taxonomy" id="1166950"/>
    <lineage>
        <taxon>Bacteria</taxon>
        <taxon>Pseudomonadati</taxon>
        <taxon>Pseudomonadota</taxon>
        <taxon>Gammaproteobacteria</taxon>
        <taxon>Chromatiales</taxon>
        <taxon>Chromatiaceae</taxon>
        <taxon>Thiodictyon</taxon>
    </lineage>
</organism>
<sequence>MIDDPTPRLRAWIIANLLDGRAWPGFDDNTDLIADGLMDSLAIMIVASTTTAYPAVSPLPA</sequence>
<dbReference type="Proteomes" id="UP000232638">
    <property type="component" value="Chromosome"/>
</dbReference>
<name>A0A2K8UDB4_9GAMM</name>
<keyword evidence="2" id="KW-1185">Reference proteome</keyword>
<reference evidence="1 2" key="1">
    <citation type="submission" date="2017-03" db="EMBL/GenBank/DDBJ databases">
        <title>Complete genome sequence of Candidatus 'Thiodictyon syntrophicum' sp. nov. strain Cad16T, a photolithoautotroph purple sulfur bacterium isolated from an alpine meromictic lake.</title>
        <authorList>
            <person name="Luedin S.M."/>
            <person name="Pothier J.F."/>
            <person name="Danza F."/>
            <person name="Storelli N."/>
            <person name="Wittwer M."/>
            <person name="Tonolla M."/>
        </authorList>
    </citation>
    <scope>NUCLEOTIDE SEQUENCE [LARGE SCALE GENOMIC DNA]</scope>
    <source>
        <strain evidence="1 2">Cad16T</strain>
    </source>
</reference>
<dbReference type="RefSeq" id="WP_100921242.1">
    <property type="nucleotide sequence ID" value="NZ_CP020370.1"/>
</dbReference>
<evidence type="ECO:0000313" key="2">
    <source>
        <dbReference type="Proteomes" id="UP000232638"/>
    </source>
</evidence>
<dbReference type="InterPro" id="IPR036736">
    <property type="entry name" value="ACP-like_sf"/>
</dbReference>
<dbReference type="EMBL" id="CP020370">
    <property type="protein sequence ID" value="AUB83556.1"/>
    <property type="molecule type" value="Genomic_DNA"/>
</dbReference>
<protein>
    <submittedName>
        <fullName evidence="1">Uncharacterized protein</fullName>
    </submittedName>
</protein>